<dbReference type="GO" id="GO:0016887">
    <property type="term" value="F:ATP hydrolysis activity"/>
    <property type="evidence" value="ECO:0007669"/>
    <property type="project" value="InterPro"/>
</dbReference>
<dbReference type="AlphaFoldDB" id="A0A2M6IT86"/>
<evidence type="ECO:0000256" key="3">
    <source>
        <dbReference type="ARBA" id="ARBA00022840"/>
    </source>
</evidence>
<dbReference type="SUPFAM" id="SSF52540">
    <property type="entry name" value="P-loop containing nucleoside triphosphate hydrolases"/>
    <property type="match status" value="1"/>
</dbReference>
<reference evidence="5 6" key="1">
    <citation type="submission" date="2017-09" db="EMBL/GenBank/DDBJ databases">
        <title>Depth-based differentiation of microbial function through sediment-hosted aquifers and enrichment of novel symbionts in the deep terrestrial subsurface.</title>
        <authorList>
            <person name="Probst A.J."/>
            <person name="Ladd B."/>
            <person name="Jarett J.K."/>
            <person name="Geller-Mcgrath D.E."/>
            <person name="Sieber C.M."/>
            <person name="Emerson J.B."/>
            <person name="Anantharaman K."/>
            <person name="Thomas B.C."/>
            <person name="Malmstrom R."/>
            <person name="Stieglmeier M."/>
            <person name="Klingl A."/>
            <person name="Woyke T."/>
            <person name="Ryan C.M."/>
            <person name="Banfield J.F."/>
        </authorList>
    </citation>
    <scope>NUCLEOTIDE SEQUENCE [LARGE SCALE GENOMIC DNA]</scope>
    <source>
        <strain evidence="5">CG11_big_fil_rev_8_21_14_0_20_36_8</strain>
    </source>
</reference>
<dbReference type="InterPro" id="IPR003439">
    <property type="entry name" value="ABC_transporter-like_ATP-bd"/>
</dbReference>
<evidence type="ECO:0000313" key="6">
    <source>
        <dbReference type="Proteomes" id="UP000231056"/>
    </source>
</evidence>
<accession>A0A2M6IT86</accession>
<protein>
    <submittedName>
        <fullName evidence="5">Fe-S cluster assembly ATPase SufC</fullName>
    </submittedName>
</protein>
<organism evidence="5 6">
    <name type="scientific">Candidatus Roizmanbacteria bacterium CG11_big_fil_rev_8_21_14_0_20_36_8</name>
    <dbReference type="NCBI Taxonomy" id="1974856"/>
    <lineage>
        <taxon>Bacteria</taxon>
        <taxon>Candidatus Roizmaniibacteriota</taxon>
    </lineage>
</organism>
<dbReference type="InterPro" id="IPR027417">
    <property type="entry name" value="P-loop_NTPase"/>
</dbReference>
<dbReference type="PANTHER" id="PTHR43204">
    <property type="entry name" value="ABC TRANSPORTER I FAMILY MEMBER 6, CHLOROPLASTIC"/>
    <property type="match status" value="1"/>
</dbReference>
<dbReference type="Pfam" id="PF00005">
    <property type="entry name" value="ABC_tran"/>
    <property type="match status" value="1"/>
</dbReference>
<dbReference type="SMART" id="SM00382">
    <property type="entry name" value="AAA"/>
    <property type="match status" value="1"/>
</dbReference>
<dbReference type="InterPro" id="IPR010230">
    <property type="entry name" value="FeS-cluster_ATPase_SufC"/>
</dbReference>
<gene>
    <name evidence="5" type="primary">sufC</name>
    <name evidence="5" type="ORF">COV58_04490</name>
</gene>
<comment type="caution">
    <text evidence="5">The sequence shown here is derived from an EMBL/GenBank/DDBJ whole genome shotgun (WGS) entry which is preliminary data.</text>
</comment>
<name>A0A2M6IT86_9BACT</name>
<dbReference type="GO" id="GO:0005524">
    <property type="term" value="F:ATP binding"/>
    <property type="evidence" value="ECO:0007669"/>
    <property type="project" value="UniProtKB-KW"/>
</dbReference>
<evidence type="ECO:0000256" key="1">
    <source>
        <dbReference type="ARBA" id="ARBA00006216"/>
    </source>
</evidence>
<evidence type="ECO:0000256" key="2">
    <source>
        <dbReference type="ARBA" id="ARBA00022741"/>
    </source>
</evidence>
<dbReference type="EMBL" id="PCVM01000107">
    <property type="protein sequence ID" value="PIQ73067.1"/>
    <property type="molecule type" value="Genomic_DNA"/>
</dbReference>
<evidence type="ECO:0000313" key="5">
    <source>
        <dbReference type="EMBL" id="PIQ73067.1"/>
    </source>
</evidence>
<feature type="domain" description="ABC transporter" evidence="4">
    <location>
        <begin position="2"/>
        <end position="247"/>
    </location>
</feature>
<dbReference type="PROSITE" id="PS50893">
    <property type="entry name" value="ABC_TRANSPORTER_2"/>
    <property type="match status" value="1"/>
</dbReference>
<sequence>MLQLNNLTVSVEDKIIIKDLNFEFESGKTYAIMGPNGSGKSTLANAMMGHPAYIIHHASDVSRQTPNNKDLIVLDGKNLTEMESNKRSDEGIFLSFQSPLTLSGVRVYQLLQLALNGKKDPLQIRHEAKKYAKELGISEELLGRPLNEGASGGERKKMEVLQAAILDKKVLIFDEVDTGVDVDSLKQISKFLIKYKKNKTYIVITHYNRILHYLKPDYVLVMISGKIVKVGGADLAYEIEKNGYTSI</sequence>
<dbReference type="InterPro" id="IPR003593">
    <property type="entry name" value="AAA+_ATPase"/>
</dbReference>
<dbReference type="Gene3D" id="3.40.50.300">
    <property type="entry name" value="P-loop containing nucleotide triphosphate hydrolases"/>
    <property type="match status" value="1"/>
</dbReference>
<dbReference type="NCBIfam" id="TIGR01978">
    <property type="entry name" value="sufC"/>
    <property type="match status" value="1"/>
</dbReference>
<proteinExistence type="inferred from homology"/>
<keyword evidence="3" id="KW-0067">ATP-binding</keyword>
<dbReference type="PANTHER" id="PTHR43204:SF1">
    <property type="entry name" value="ABC TRANSPORTER I FAMILY MEMBER 6, CHLOROPLASTIC"/>
    <property type="match status" value="1"/>
</dbReference>
<keyword evidence="2" id="KW-0547">Nucleotide-binding</keyword>
<dbReference type="Proteomes" id="UP000231056">
    <property type="component" value="Unassembled WGS sequence"/>
</dbReference>
<evidence type="ECO:0000259" key="4">
    <source>
        <dbReference type="PROSITE" id="PS50893"/>
    </source>
</evidence>
<comment type="similarity">
    <text evidence="1">Belongs to the ABC transporter superfamily. Ycf16 family.</text>
</comment>